<keyword evidence="1" id="KW-0808">Transferase</keyword>
<evidence type="ECO:0000313" key="9">
    <source>
        <dbReference type="RefSeq" id="XP_015970827.1"/>
    </source>
</evidence>
<reference evidence="9" key="2">
    <citation type="submission" date="2025-08" db="UniProtKB">
        <authorList>
            <consortium name="RefSeq"/>
        </authorList>
    </citation>
    <scope>IDENTIFICATION</scope>
    <source>
        <tissue evidence="9">Whole plant</tissue>
    </source>
</reference>
<dbReference type="Gene3D" id="3.10.20.370">
    <property type="match status" value="1"/>
</dbReference>
<dbReference type="RefSeq" id="XP_015970827.1">
    <property type="nucleotide sequence ID" value="XM_016115341.1"/>
</dbReference>
<dbReference type="GO" id="GO:0004519">
    <property type="term" value="F:endonuclease activity"/>
    <property type="evidence" value="ECO:0007669"/>
    <property type="project" value="UniProtKB-KW"/>
</dbReference>
<dbReference type="InterPro" id="IPR036397">
    <property type="entry name" value="RNaseH_sf"/>
</dbReference>
<dbReference type="InterPro" id="IPR001584">
    <property type="entry name" value="Integrase_cat-core"/>
</dbReference>
<protein>
    <submittedName>
        <fullName evidence="9">Uncharacterized protein LOC107494291</fullName>
    </submittedName>
</protein>
<dbReference type="CDD" id="cd09274">
    <property type="entry name" value="RNase_HI_RT_Ty3"/>
    <property type="match status" value="1"/>
</dbReference>
<dbReference type="PROSITE" id="PS50994">
    <property type="entry name" value="INTEGRASE"/>
    <property type="match status" value="1"/>
</dbReference>
<organism evidence="8 9">
    <name type="scientific">Arachis duranensis</name>
    <name type="common">Wild peanut</name>
    <dbReference type="NCBI Taxonomy" id="130453"/>
    <lineage>
        <taxon>Eukaryota</taxon>
        <taxon>Viridiplantae</taxon>
        <taxon>Streptophyta</taxon>
        <taxon>Embryophyta</taxon>
        <taxon>Tracheophyta</taxon>
        <taxon>Spermatophyta</taxon>
        <taxon>Magnoliopsida</taxon>
        <taxon>eudicotyledons</taxon>
        <taxon>Gunneridae</taxon>
        <taxon>Pentapetalae</taxon>
        <taxon>rosids</taxon>
        <taxon>fabids</taxon>
        <taxon>Fabales</taxon>
        <taxon>Fabaceae</taxon>
        <taxon>Papilionoideae</taxon>
        <taxon>50 kb inversion clade</taxon>
        <taxon>dalbergioids sensu lato</taxon>
        <taxon>Dalbergieae</taxon>
        <taxon>Pterocarpus clade</taxon>
        <taxon>Arachis</taxon>
    </lineage>
</organism>
<evidence type="ECO:0000256" key="4">
    <source>
        <dbReference type="ARBA" id="ARBA00022759"/>
    </source>
</evidence>
<dbReference type="InterPro" id="IPR012337">
    <property type="entry name" value="RNaseH-like_sf"/>
</dbReference>
<dbReference type="Proteomes" id="UP000515211">
    <property type="component" value="Chromosome 1"/>
</dbReference>
<accession>A0A6P4DXS1</accession>
<keyword evidence="6" id="KW-0695">RNA-directed DNA polymerase</keyword>
<dbReference type="AlphaFoldDB" id="A0A6P4DXS1"/>
<dbReference type="KEGG" id="adu:107494291"/>
<name>A0A6P4DXS1_ARADU</name>
<dbReference type="SUPFAM" id="SSF56672">
    <property type="entry name" value="DNA/RNA polymerases"/>
    <property type="match status" value="1"/>
</dbReference>
<dbReference type="Pfam" id="PF17917">
    <property type="entry name" value="RT_RNaseH"/>
    <property type="match status" value="1"/>
</dbReference>
<feature type="domain" description="Integrase catalytic" evidence="7">
    <location>
        <begin position="312"/>
        <end position="426"/>
    </location>
</feature>
<evidence type="ECO:0000256" key="1">
    <source>
        <dbReference type="ARBA" id="ARBA00022679"/>
    </source>
</evidence>
<dbReference type="Pfam" id="PF17921">
    <property type="entry name" value="Integrase_H2C2"/>
    <property type="match status" value="1"/>
</dbReference>
<dbReference type="Gene3D" id="3.30.420.10">
    <property type="entry name" value="Ribonuclease H-like superfamily/Ribonuclease H"/>
    <property type="match status" value="1"/>
</dbReference>
<evidence type="ECO:0000256" key="3">
    <source>
        <dbReference type="ARBA" id="ARBA00022722"/>
    </source>
</evidence>
<dbReference type="GeneID" id="107494291"/>
<proteinExistence type="predicted"/>
<evidence type="ECO:0000256" key="5">
    <source>
        <dbReference type="ARBA" id="ARBA00022801"/>
    </source>
</evidence>
<keyword evidence="4" id="KW-0255">Endonuclease</keyword>
<dbReference type="GO" id="GO:0003676">
    <property type="term" value="F:nucleic acid binding"/>
    <property type="evidence" value="ECO:0007669"/>
    <property type="project" value="InterPro"/>
</dbReference>
<dbReference type="InterPro" id="IPR050951">
    <property type="entry name" value="Retrovirus_Pol_polyprotein"/>
</dbReference>
<keyword evidence="8" id="KW-1185">Reference proteome</keyword>
<dbReference type="GO" id="GO:0016787">
    <property type="term" value="F:hydrolase activity"/>
    <property type="evidence" value="ECO:0007669"/>
    <property type="project" value="UniProtKB-KW"/>
</dbReference>
<evidence type="ECO:0000313" key="8">
    <source>
        <dbReference type="Proteomes" id="UP000515211"/>
    </source>
</evidence>
<dbReference type="OrthoDB" id="10055717at2759"/>
<evidence type="ECO:0000259" key="7">
    <source>
        <dbReference type="PROSITE" id="PS50994"/>
    </source>
</evidence>
<dbReference type="FunFam" id="3.10.20.370:FF:000001">
    <property type="entry name" value="Retrovirus-related Pol polyprotein from transposon 17.6-like protein"/>
    <property type="match status" value="1"/>
</dbReference>
<dbReference type="PANTHER" id="PTHR37984">
    <property type="entry name" value="PROTEIN CBG26694"/>
    <property type="match status" value="1"/>
</dbReference>
<evidence type="ECO:0000256" key="6">
    <source>
        <dbReference type="ARBA" id="ARBA00022918"/>
    </source>
</evidence>
<dbReference type="InterPro" id="IPR041588">
    <property type="entry name" value="Integrase_H2C2"/>
</dbReference>
<dbReference type="InterPro" id="IPR041373">
    <property type="entry name" value="RT_RNaseH"/>
</dbReference>
<dbReference type="InterPro" id="IPR043502">
    <property type="entry name" value="DNA/RNA_pol_sf"/>
</dbReference>
<keyword evidence="3" id="KW-0540">Nuclease</keyword>
<keyword evidence="2" id="KW-0548">Nucleotidyltransferase</keyword>
<dbReference type="GO" id="GO:0003964">
    <property type="term" value="F:RNA-directed DNA polymerase activity"/>
    <property type="evidence" value="ECO:0007669"/>
    <property type="project" value="UniProtKB-KW"/>
</dbReference>
<dbReference type="Gene3D" id="3.10.10.10">
    <property type="entry name" value="HIV Type 1 Reverse Transcriptase, subunit A, domain 1"/>
    <property type="match status" value="1"/>
</dbReference>
<dbReference type="SUPFAM" id="SSF53098">
    <property type="entry name" value="Ribonuclease H-like"/>
    <property type="match status" value="1"/>
</dbReference>
<dbReference type="PANTHER" id="PTHR37984:SF5">
    <property type="entry name" value="PROTEIN NYNRIN-LIKE"/>
    <property type="match status" value="1"/>
</dbReference>
<keyword evidence="5" id="KW-0378">Hydrolase</keyword>
<gene>
    <name evidence="9" type="primary">LOC107494291</name>
</gene>
<dbReference type="GO" id="GO:0015074">
    <property type="term" value="P:DNA integration"/>
    <property type="evidence" value="ECO:0007669"/>
    <property type="project" value="InterPro"/>
</dbReference>
<sequence>MKKEVTRLLEADIIYPISDSEWVSPVQVVQKKSGVTTVKNENGKLMATRVQNSWRVCIDYRRLNLATRKDHYPLPFIDQMLDRLLGFYWHFIKDFSKVALPLSCLLQKDIEFDLSEDCMEVFNKLKIAVTQAPIVRGPDWSRLFEIMCDASNYAVGTALAQREGKDPYIIAYASKTLDGAQSNYTTTEKELLAIVFALDKFRAYLLGTKVVVYSDHAALKYLLAKKESKPSLQAISEVVPWYALIANYLVSRTFPPNFSKHQKDKLKSESKYYIWDDPYLWRCGAKQIIRRRVPQSEIQSILEACHSSESGGHFGPQRTTRKILDCGFWWPTLFKDATVDYVSKWVEVILTRIDDANMVVSFVRNNIICCFGSTRAIVSDQGSHFFNRRMTDLLKKHGIIHKVAMAYHPQTNGQVKLSNREIKRILEKIVKPHWRDSSTRLADALWAYRTTYWHESVLLVYGKACHLLVEVNTKLTGL</sequence>
<evidence type="ECO:0000256" key="2">
    <source>
        <dbReference type="ARBA" id="ARBA00022695"/>
    </source>
</evidence>
<reference evidence="8" key="1">
    <citation type="journal article" date="2016" name="Nat. Genet.">
        <title>The genome sequences of Arachis duranensis and Arachis ipaensis, the diploid ancestors of cultivated peanut.</title>
        <authorList>
            <person name="Bertioli D.J."/>
            <person name="Cannon S.B."/>
            <person name="Froenicke L."/>
            <person name="Huang G."/>
            <person name="Farmer A.D."/>
            <person name="Cannon E.K."/>
            <person name="Liu X."/>
            <person name="Gao D."/>
            <person name="Clevenger J."/>
            <person name="Dash S."/>
            <person name="Ren L."/>
            <person name="Moretzsohn M.C."/>
            <person name="Shirasawa K."/>
            <person name="Huang W."/>
            <person name="Vidigal B."/>
            <person name="Abernathy B."/>
            <person name="Chu Y."/>
            <person name="Niederhuth C.E."/>
            <person name="Umale P."/>
            <person name="Araujo A.C."/>
            <person name="Kozik A."/>
            <person name="Kim K.D."/>
            <person name="Burow M.D."/>
            <person name="Varshney R.K."/>
            <person name="Wang X."/>
            <person name="Zhang X."/>
            <person name="Barkley N."/>
            <person name="Guimaraes P.M."/>
            <person name="Isobe S."/>
            <person name="Guo B."/>
            <person name="Liao B."/>
            <person name="Stalker H.T."/>
            <person name="Schmitz R.J."/>
            <person name="Scheffler B.E."/>
            <person name="Leal-Bertioli S.C."/>
            <person name="Xun X."/>
            <person name="Jackson S.A."/>
            <person name="Michelmore R."/>
            <person name="Ozias-Akins P."/>
        </authorList>
    </citation>
    <scope>NUCLEOTIDE SEQUENCE [LARGE SCALE GENOMIC DNA]</scope>
    <source>
        <strain evidence="8">cv. V14167</strain>
    </source>
</reference>